<accession>C5K6V4</accession>
<evidence type="ECO:0000313" key="3">
    <source>
        <dbReference type="Proteomes" id="UP000007800"/>
    </source>
</evidence>
<dbReference type="EMBL" id="GG670960">
    <property type="protein sequence ID" value="EER19789.1"/>
    <property type="molecule type" value="Genomic_DNA"/>
</dbReference>
<proteinExistence type="predicted"/>
<sequence>MAVSTGVLNGESRSFPPALDERAAQYSMLNHVINNLAAPLVNVDEDVMWKVEILIAAVIIVSLSVVYLPDHGVFTKPFKAVWRVLLGVALCYSCFLLYLLINYNRDNAMWDSVLLDVFGCNALGVCLGMLVVRKLGLEEYHWGFSRGGCWSDHRKLLLFLFITIFVEVLDTTLFFIKYELWMPTSHWILVCRTFFWAFFGPPCTTELYKLLYGQLSTFPLYLAVGTIIQCLELGLCIKFGQGVFHESMPSNIRISWAVIWTIVIARVIHLRMEAARKPVNGESVHNERVESPEQRN</sequence>
<keyword evidence="1" id="KW-0472">Membrane</keyword>
<protein>
    <recommendedName>
        <fullName evidence="4">Transmembrane protein</fullName>
    </recommendedName>
</protein>
<gene>
    <name evidence="2" type="ORF">Pmar_PMAR012233</name>
</gene>
<keyword evidence="1" id="KW-0812">Transmembrane</keyword>
<evidence type="ECO:0008006" key="4">
    <source>
        <dbReference type="Google" id="ProtNLM"/>
    </source>
</evidence>
<organism evidence="3">
    <name type="scientific">Perkinsus marinus (strain ATCC 50983 / TXsc)</name>
    <dbReference type="NCBI Taxonomy" id="423536"/>
    <lineage>
        <taxon>Eukaryota</taxon>
        <taxon>Sar</taxon>
        <taxon>Alveolata</taxon>
        <taxon>Perkinsozoa</taxon>
        <taxon>Perkinsea</taxon>
        <taxon>Perkinsida</taxon>
        <taxon>Perkinsidae</taxon>
        <taxon>Perkinsus</taxon>
    </lineage>
</organism>
<dbReference type="OrthoDB" id="10265393at2759"/>
<reference evidence="2 3" key="1">
    <citation type="submission" date="2008-07" db="EMBL/GenBank/DDBJ databases">
        <authorList>
            <person name="El-Sayed N."/>
            <person name="Caler E."/>
            <person name="Inman J."/>
            <person name="Amedeo P."/>
            <person name="Hass B."/>
            <person name="Wortman J."/>
        </authorList>
    </citation>
    <scope>NUCLEOTIDE SEQUENCE [LARGE SCALE GENOMIC DNA]</scope>
    <source>
        <strain evidence="3">ATCC 50983 / TXsc</strain>
    </source>
</reference>
<dbReference type="Pfam" id="PF03034">
    <property type="entry name" value="PSS"/>
    <property type="match status" value="2"/>
</dbReference>
<keyword evidence="1" id="KW-1133">Transmembrane helix</keyword>
<name>C5K6V4_PERM5</name>
<feature type="transmembrane region" description="Helical" evidence="1">
    <location>
        <begin position="220"/>
        <end position="240"/>
    </location>
</feature>
<dbReference type="GeneID" id="9058130"/>
<evidence type="ECO:0000256" key="1">
    <source>
        <dbReference type="SAM" id="Phobius"/>
    </source>
</evidence>
<feature type="transmembrane region" description="Helical" evidence="1">
    <location>
        <begin position="47"/>
        <end position="68"/>
    </location>
</feature>
<feature type="transmembrane region" description="Helical" evidence="1">
    <location>
        <begin position="113"/>
        <end position="135"/>
    </location>
</feature>
<dbReference type="Proteomes" id="UP000007800">
    <property type="component" value="Unassembled WGS sequence"/>
</dbReference>
<feature type="transmembrane region" description="Helical" evidence="1">
    <location>
        <begin position="156"/>
        <end position="175"/>
    </location>
</feature>
<dbReference type="GO" id="GO:0106245">
    <property type="term" value="F:L-serine-phosphatidylethanolamine phosphatidyltransferase activity"/>
    <property type="evidence" value="ECO:0007669"/>
    <property type="project" value="InterPro"/>
</dbReference>
<dbReference type="GO" id="GO:0006659">
    <property type="term" value="P:phosphatidylserine biosynthetic process"/>
    <property type="evidence" value="ECO:0007669"/>
    <property type="project" value="InterPro"/>
</dbReference>
<dbReference type="RefSeq" id="XP_002787993.1">
    <property type="nucleotide sequence ID" value="XM_002787947.1"/>
</dbReference>
<feature type="transmembrane region" description="Helical" evidence="1">
    <location>
        <begin position="80"/>
        <end position="101"/>
    </location>
</feature>
<feature type="transmembrane region" description="Helical" evidence="1">
    <location>
        <begin position="187"/>
        <end position="208"/>
    </location>
</feature>
<keyword evidence="3" id="KW-1185">Reference proteome</keyword>
<evidence type="ECO:0000313" key="2">
    <source>
        <dbReference type="EMBL" id="EER19789.1"/>
    </source>
</evidence>
<dbReference type="InterPro" id="IPR004277">
    <property type="entry name" value="PSS"/>
</dbReference>
<dbReference type="AlphaFoldDB" id="C5K6V4"/>
<feature type="transmembrane region" description="Helical" evidence="1">
    <location>
        <begin position="252"/>
        <end position="268"/>
    </location>
</feature>